<dbReference type="InterPro" id="IPR050360">
    <property type="entry name" value="MFS_Sugar_Transporters"/>
</dbReference>
<dbReference type="Proteomes" id="UP000738349">
    <property type="component" value="Unassembled WGS sequence"/>
</dbReference>
<evidence type="ECO:0000256" key="1">
    <source>
        <dbReference type="ARBA" id="ARBA00004141"/>
    </source>
</evidence>
<evidence type="ECO:0000259" key="7">
    <source>
        <dbReference type="PROSITE" id="PS50850"/>
    </source>
</evidence>
<name>A0A9P9FTX9_9HYPO</name>
<feature type="transmembrane region" description="Helical" evidence="6">
    <location>
        <begin position="345"/>
        <end position="367"/>
    </location>
</feature>
<sequence length="516" mass="56202">MTAYESDFPLRALKTGSAQEIERAEQALEHRDNPQTLWHALKTYPKIVGYTLGLCIGILLFGYDNVIVSSVSAMPAFQSDFGQYDNYKLILPSSWLGAWTAASPIGLVFGASAAGWFQNWRGRRPSLIVGNMVTAVGIAICFVSNRVGELDGRRGVYLVGKMSEGLGLGMIVCSTQTYISEVAPVTIRAFSLSLIPICTLFGQLVGSGVVYALLSAPANRSYTIAFASQWPFSAVLFLVTLLIPESPTYLIRKDQRDSAHKAHERLYPVWAAATATEELIQTMEHEKAFNGDKTGGLRDCFTGNNRRRTWLIVFSFNVPQFFGITLLANASYFMQTVGMGANNSLMFLIVGIGVGIAANLLSIWTLAQFRRRTLLVATLFITAGLWASVGIAGCFDSTAAVWYIASCMMAVIFVCGCGAWPTSVVVASETSSLQLRGHSQSLGWLSQGIFSGAFSIVLPYIFNPDQGDLRGKTGFIIAVFSAVAGLISWLYVPEMKGLTAEEIDDKFEMSLPARQF</sequence>
<feature type="transmembrane region" description="Helical" evidence="6">
    <location>
        <begin position="374"/>
        <end position="393"/>
    </location>
</feature>
<dbReference type="GO" id="GO:0016020">
    <property type="term" value="C:membrane"/>
    <property type="evidence" value="ECO:0007669"/>
    <property type="project" value="UniProtKB-SubCell"/>
</dbReference>
<dbReference type="InterPro" id="IPR005828">
    <property type="entry name" value="MFS_sugar_transport-like"/>
</dbReference>
<evidence type="ECO:0000313" key="9">
    <source>
        <dbReference type="Proteomes" id="UP000738349"/>
    </source>
</evidence>
<feature type="domain" description="Major facilitator superfamily (MFS) profile" evidence="7">
    <location>
        <begin position="50"/>
        <end position="496"/>
    </location>
</feature>
<evidence type="ECO:0000256" key="2">
    <source>
        <dbReference type="ARBA" id="ARBA00010992"/>
    </source>
</evidence>
<reference evidence="8" key="1">
    <citation type="journal article" date="2021" name="Nat. Commun.">
        <title>Genetic determinants of endophytism in the Arabidopsis root mycobiome.</title>
        <authorList>
            <person name="Mesny F."/>
            <person name="Miyauchi S."/>
            <person name="Thiergart T."/>
            <person name="Pickel B."/>
            <person name="Atanasova L."/>
            <person name="Karlsson M."/>
            <person name="Huettel B."/>
            <person name="Barry K.W."/>
            <person name="Haridas S."/>
            <person name="Chen C."/>
            <person name="Bauer D."/>
            <person name="Andreopoulos W."/>
            <person name="Pangilinan J."/>
            <person name="LaButti K."/>
            <person name="Riley R."/>
            <person name="Lipzen A."/>
            <person name="Clum A."/>
            <person name="Drula E."/>
            <person name="Henrissat B."/>
            <person name="Kohler A."/>
            <person name="Grigoriev I.V."/>
            <person name="Martin F.M."/>
            <person name="Hacquard S."/>
        </authorList>
    </citation>
    <scope>NUCLEOTIDE SEQUENCE</scope>
    <source>
        <strain evidence="8">MPI-CAGE-AT-0147</strain>
    </source>
</reference>
<keyword evidence="4 6" id="KW-1133">Transmembrane helix</keyword>
<dbReference type="PROSITE" id="PS50850">
    <property type="entry name" value="MFS"/>
    <property type="match status" value="1"/>
</dbReference>
<feature type="transmembrane region" description="Helical" evidence="6">
    <location>
        <begin position="474"/>
        <end position="492"/>
    </location>
</feature>
<feature type="transmembrane region" description="Helical" evidence="6">
    <location>
        <begin position="94"/>
        <end position="116"/>
    </location>
</feature>
<organism evidence="8 9">
    <name type="scientific">Dactylonectria macrodidyma</name>
    <dbReference type="NCBI Taxonomy" id="307937"/>
    <lineage>
        <taxon>Eukaryota</taxon>
        <taxon>Fungi</taxon>
        <taxon>Dikarya</taxon>
        <taxon>Ascomycota</taxon>
        <taxon>Pezizomycotina</taxon>
        <taxon>Sordariomycetes</taxon>
        <taxon>Hypocreomycetidae</taxon>
        <taxon>Hypocreales</taxon>
        <taxon>Nectriaceae</taxon>
        <taxon>Dactylonectria</taxon>
    </lineage>
</organism>
<evidence type="ECO:0000256" key="5">
    <source>
        <dbReference type="ARBA" id="ARBA00023136"/>
    </source>
</evidence>
<feature type="transmembrane region" description="Helical" evidence="6">
    <location>
        <begin position="442"/>
        <end position="462"/>
    </location>
</feature>
<evidence type="ECO:0000256" key="3">
    <source>
        <dbReference type="ARBA" id="ARBA00022692"/>
    </source>
</evidence>
<gene>
    <name evidence="8" type="ORF">EDB81DRAFT_675135</name>
</gene>
<comment type="caution">
    <text evidence="8">The sequence shown here is derived from an EMBL/GenBank/DDBJ whole genome shotgun (WGS) entry which is preliminary data.</text>
</comment>
<dbReference type="Pfam" id="PF00083">
    <property type="entry name" value="Sugar_tr"/>
    <property type="match status" value="1"/>
</dbReference>
<feature type="transmembrane region" description="Helical" evidence="6">
    <location>
        <begin position="128"/>
        <end position="147"/>
    </location>
</feature>
<evidence type="ECO:0000313" key="8">
    <source>
        <dbReference type="EMBL" id="KAH7176415.1"/>
    </source>
</evidence>
<keyword evidence="9" id="KW-1185">Reference proteome</keyword>
<feature type="transmembrane region" description="Helical" evidence="6">
    <location>
        <begin position="47"/>
        <end position="74"/>
    </location>
</feature>
<dbReference type="Gene3D" id="1.20.1250.20">
    <property type="entry name" value="MFS general substrate transporter like domains"/>
    <property type="match status" value="1"/>
</dbReference>
<evidence type="ECO:0000256" key="6">
    <source>
        <dbReference type="SAM" id="Phobius"/>
    </source>
</evidence>
<protein>
    <submittedName>
        <fullName evidence="8">General substrate transporter</fullName>
    </submittedName>
</protein>
<feature type="transmembrane region" description="Helical" evidence="6">
    <location>
        <begin position="310"/>
        <end position="333"/>
    </location>
</feature>
<dbReference type="AlphaFoldDB" id="A0A9P9FTX9"/>
<dbReference type="SUPFAM" id="SSF103473">
    <property type="entry name" value="MFS general substrate transporter"/>
    <property type="match status" value="1"/>
</dbReference>
<dbReference type="EMBL" id="JAGMUV010000001">
    <property type="protein sequence ID" value="KAH7176415.1"/>
    <property type="molecule type" value="Genomic_DNA"/>
</dbReference>
<feature type="transmembrane region" description="Helical" evidence="6">
    <location>
        <begin position="399"/>
        <end position="421"/>
    </location>
</feature>
<dbReference type="PANTHER" id="PTHR48022:SF41">
    <property type="entry name" value="MAJOR FACILITATOR SUPERFAMILY (MFS) PROFILE DOMAIN-CONTAINING PROTEIN"/>
    <property type="match status" value="1"/>
</dbReference>
<feature type="transmembrane region" description="Helical" evidence="6">
    <location>
        <begin position="222"/>
        <end position="243"/>
    </location>
</feature>
<dbReference type="PANTHER" id="PTHR48022">
    <property type="entry name" value="PLASTIDIC GLUCOSE TRANSPORTER 4"/>
    <property type="match status" value="1"/>
</dbReference>
<accession>A0A9P9FTX9</accession>
<dbReference type="OrthoDB" id="6612291at2759"/>
<comment type="subcellular location">
    <subcellularLocation>
        <location evidence="1">Membrane</location>
        <topology evidence="1">Multi-pass membrane protein</topology>
    </subcellularLocation>
</comment>
<dbReference type="InterPro" id="IPR036259">
    <property type="entry name" value="MFS_trans_sf"/>
</dbReference>
<keyword evidence="3 6" id="KW-0812">Transmembrane</keyword>
<feature type="transmembrane region" description="Helical" evidence="6">
    <location>
        <begin position="194"/>
        <end position="216"/>
    </location>
</feature>
<evidence type="ECO:0000256" key="4">
    <source>
        <dbReference type="ARBA" id="ARBA00022989"/>
    </source>
</evidence>
<proteinExistence type="inferred from homology"/>
<comment type="similarity">
    <text evidence="2">Belongs to the major facilitator superfamily. Sugar transporter (TC 2.A.1.1) family.</text>
</comment>
<dbReference type="InterPro" id="IPR020846">
    <property type="entry name" value="MFS_dom"/>
</dbReference>
<keyword evidence="5 6" id="KW-0472">Membrane</keyword>
<dbReference type="GO" id="GO:0005351">
    <property type="term" value="F:carbohydrate:proton symporter activity"/>
    <property type="evidence" value="ECO:0007669"/>
    <property type="project" value="TreeGrafter"/>
</dbReference>